<evidence type="ECO:0000259" key="9">
    <source>
        <dbReference type="PROSITE" id="PS51782"/>
    </source>
</evidence>
<dbReference type="Pfam" id="PF00877">
    <property type="entry name" value="NLPC_P60"/>
    <property type="match status" value="1"/>
</dbReference>
<accession>A0A918F3I0</accession>
<reference evidence="11" key="2">
    <citation type="submission" date="2020-09" db="EMBL/GenBank/DDBJ databases">
        <authorList>
            <person name="Sun Q."/>
            <person name="Ohkuma M."/>
        </authorList>
    </citation>
    <scope>NUCLEOTIDE SEQUENCE</scope>
    <source>
        <strain evidence="11">JCM 31311</strain>
    </source>
</reference>
<dbReference type="SUPFAM" id="SSF54001">
    <property type="entry name" value="Cysteine proteinases"/>
    <property type="match status" value="1"/>
</dbReference>
<dbReference type="InterPro" id="IPR036779">
    <property type="entry name" value="LysM_dom_sf"/>
</dbReference>
<reference evidence="11" key="1">
    <citation type="journal article" date="2014" name="Int. J. Syst. Evol. Microbiol.">
        <title>Complete genome sequence of Corynebacterium casei LMG S-19264T (=DSM 44701T), isolated from a smear-ripened cheese.</title>
        <authorList>
            <consortium name="US DOE Joint Genome Institute (JGI-PGF)"/>
            <person name="Walter F."/>
            <person name="Albersmeier A."/>
            <person name="Kalinowski J."/>
            <person name="Ruckert C."/>
        </authorList>
    </citation>
    <scope>NUCLEOTIDE SEQUENCE</scope>
    <source>
        <strain evidence="11">JCM 31311</strain>
    </source>
</reference>
<keyword evidence="5" id="KW-0378">Hydrolase</keyword>
<keyword evidence="4" id="KW-0677">Repeat</keyword>
<dbReference type="Gene3D" id="3.10.350.10">
    <property type="entry name" value="LysM domain"/>
    <property type="match status" value="1"/>
</dbReference>
<dbReference type="InterPro" id="IPR038765">
    <property type="entry name" value="Papain-like_cys_pep_sf"/>
</dbReference>
<feature type="region of interest" description="Disordered" evidence="7">
    <location>
        <begin position="63"/>
        <end position="82"/>
    </location>
</feature>
<evidence type="ECO:0000259" key="10">
    <source>
        <dbReference type="PROSITE" id="PS51935"/>
    </source>
</evidence>
<evidence type="ECO:0000256" key="5">
    <source>
        <dbReference type="ARBA" id="ARBA00022801"/>
    </source>
</evidence>
<dbReference type="PROSITE" id="PS51935">
    <property type="entry name" value="NLPC_P60"/>
    <property type="match status" value="1"/>
</dbReference>
<gene>
    <name evidence="11" type="ORF">GCM10008957_07800</name>
</gene>
<evidence type="ECO:0000256" key="1">
    <source>
        <dbReference type="ARBA" id="ARBA00007074"/>
    </source>
</evidence>
<dbReference type="InterPro" id="IPR000064">
    <property type="entry name" value="NLP_P60_dom"/>
</dbReference>
<comment type="caution">
    <text evidence="11">The sequence shown here is derived from an EMBL/GenBank/DDBJ whole genome shotgun (WGS) entry which is preliminary data.</text>
</comment>
<dbReference type="GO" id="GO:0006508">
    <property type="term" value="P:proteolysis"/>
    <property type="evidence" value="ECO:0007669"/>
    <property type="project" value="UniProtKB-KW"/>
</dbReference>
<evidence type="ECO:0000256" key="7">
    <source>
        <dbReference type="SAM" id="MobiDB-lite"/>
    </source>
</evidence>
<keyword evidence="6" id="KW-0788">Thiol protease</keyword>
<dbReference type="EMBL" id="BMQL01000002">
    <property type="protein sequence ID" value="GGQ97738.1"/>
    <property type="molecule type" value="Genomic_DNA"/>
</dbReference>
<organism evidence="11 12">
    <name type="scientific">Deinococcus ruber</name>
    <dbReference type="NCBI Taxonomy" id="1848197"/>
    <lineage>
        <taxon>Bacteria</taxon>
        <taxon>Thermotogati</taxon>
        <taxon>Deinococcota</taxon>
        <taxon>Deinococci</taxon>
        <taxon>Deinococcales</taxon>
        <taxon>Deinococcaceae</taxon>
        <taxon>Deinococcus</taxon>
    </lineage>
</organism>
<feature type="domain" description="LysM" evidence="9">
    <location>
        <begin position="21"/>
        <end position="64"/>
    </location>
</feature>
<keyword evidence="3 8" id="KW-0732">Signal</keyword>
<dbReference type="Pfam" id="PF01476">
    <property type="entry name" value="LysM"/>
    <property type="match status" value="1"/>
</dbReference>
<evidence type="ECO:0000256" key="8">
    <source>
        <dbReference type="SAM" id="SignalP"/>
    </source>
</evidence>
<keyword evidence="2" id="KW-0645">Protease</keyword>
<feature type="domain" description="NlpC/P60" evidence="10">
    <location>
        <begin position="82"/>
        <end position="204"/>
    </location>
</feature>
<feature type="compositionally biased region" description="Low complexity" evidence="7">
    <location>
        <begin position="66"/>
        <end position="82"/>
    </location>
</feature>
<dbReference type="SUPFAM" id="SSF54106">
    <property type="entry name" value="LysM domain"/>
    <property type="match status" value="1"/>
</dbReference>
<dbReference type="SMART" id="SM00257">
    <property type="entry name" value="LysM"/>
    <property type="match status" value="1"/>
</dbReference>
<proteinExistence type="inferred from homology"/>
<evidence type="ECO:0000313" key="12">
    <source>
        <dbReference type="Proteomes" id="UP000603865"/>
    </source>
</evidence>
<dbReference type="RefSeq" id="WP_189088187.1">
    <property type="nucleotide sequence ID" value="NZ_BMQL01000002.1"/>
</dbReference>
<dbReference type="PANTHER" id="PTHR47360:SF1">
    <property type="entry name" value="ENDOPEPTIDASE NLPC-RELATED"/>
    <property type="match status" value="1"/>
</dbReference>
<evidence type="ECO:0000313" key="11">
    <source>
        <dbReference type="EMBL" id="GGQ97738.1"/>
    </source>
</evidence>
<dbReference type="InterPro" id="IPR018392">
    <property type="entry name" value="LysM"/>
</dbReference>
<evidence type="ECO:0000256" key="6">
    <source>
        <dbReference type="ARBA" id="ARBA00022807"/>
    </source>
</evidence>
<evidence type="ECO:0000256" key="4">
    <source>
        <dbReference type="ARBA" id="ARBA00022737"/>
    </source>
</evidence>
<sequence length="206" mass="21778">MKAFRVLSLAVTLLASSAFASTYTVKPGDTLSSIARMAGMEPAALMQQNHLSTTTLQVGQKVQYGTATSPSKPSAQASAPQRSSGGAYIRAAASRFLNIRYVLGGTGGRGIDCSAYTRAVFSQLGVNLPRTAREQFRVGTPVSRGNLQAGDLVFFNTIGGVSHVGIYLGNGQFANANSYQGRTIIESMTTAYWSAHYIGARRVLNG</sequence>
<comment type="similarity">
    <text evidence="1">Belongs to the peptidase C40 family.</text>
</comment>
<feature type="chain" id="PRO_5037940997" evidence="8">
    <location>
        <begin position="21"/>
        <end position="206"/>
    </location>
</feature>
<protein>
    <submittedName>
        <fullName evidence="11">Peptidase</fullName>
    </submittedName>
</protein>
<dbReference type="AlphaFoldDB" id="A0A918F3I0"/>
<evidence type="ECO:0000256" key="2">
    <source>
        <dbReference type="ARBA" id="ARBA00022670"/>
    </source>
</evidence>
<dbReference type="Gene3D" id="3.90.1720.10">
    <property type="entry name" value="endopeptidase domain like (from Nostoc punctiforme)"/>
    <property type="match status" value="1"/>
</dbReference>
<dbReference type="InterPro" id="IPR052062">
    <property type="entry name" value="Murein_DD/LD_carboxypeptidase"/>
</dbReference>
<dbReference type="PROSITE" id="PS51782">
    <property type="entry name" value="LYSM"/>
    <property type="match status" value="1"/>
</dbReference>
<dbReference type="GO" id="GO:0008234">
    <property type="term" value="F:cysteine-type peptidase activity"/>
    <property type="evidence" value="ECO:0007669"/>
    <property type="project" value="UniProtKB-KW"/>
</dbReference>
<dbReference type="Proteomes" id="UP000603865">
    <property type="component" value="Unassembled WGS sequence"/>
</dbReference>
<dbReference type="PANTHER" id="PTHR47360">
    <property type="entry name" value="MUREIN DD-ENDOPEPTIDASE MEPS/MUREIN LD-CARBOXYPEPTIDASE"/>
    <property type="match status" value="1"/>
</dbReference>
<feature type="signal peptide" evidence="8">
    <location>
        <begin position="1"/>
        <end position="20"/>
    </location>
</feature>
<name>A0A918F3I0_9DEIO</name>
<evidence type="ECO:0000256" key="3">
    <source>
        <dbReference type="ARBA" id="ARBA00022729"/>
    </source>
</evidence>
<keyword evidence="12" id="KW-1185">Reference proteome</keyword>
<dbReference type="CDD" id="cd00118">
    <property type="entry name" value="LysM"/>
    <property type="match status" value="1"/>
</dbReference>